<protein>
    <submittedName>
        <fullName evidence="1">Unannotated protein</fullName>
    </submittedName>
</protein>
<reference evidence="1" key="1">
    <citation type="submission" date="2020-05" db="EMBL/GenBank/DDBJ databases">
        <authorList>
            <person name="Chiriac C."/>
            <person name="Salcher M."/>
            <person name="Ghai R."/>
            <person name="Kavagutti S V."/>
        </authorList>
    </citation>
    <scope>NUCLEOTIDE SEQUENCE</scope>
</reference>
<accession>A0A6J6GCD7</accession>
<sequence>MNKRLITFLSILSLFLTSFLIPANAAAKAGAKCTKAGNTEVVKGKSYTCVKSGNKLVWDKGVNKATLIPKTREEKAFELVRAAYLAKPAYKAPITYVVAEKSNQSFFQIIKTGTEASAKFFQNYYKPESELPFIMADGVDIEWMISNMSKYGFEMDNWSRGAFKSGWGNGHTNGKSSILVYTGKPSTEKNIYAFGNLGFGAHEYFHLVTAGILGKESKFGEVIPRWAYEGSASFFGSAIAELLPEKGELDMWQKTRFKTFYKSMQYYSVKERVPVLHSLSSQQLYNNFIAPEIDAGTCPQAYCYTAGELLTEVLLADYGIDKYFSWWRASVNTPWRSAFEKNFGVNFNQWLAEVGIPYVMEEAKKVYPELAANPDYKKKIEFTKS</sequence>
<dbReference type="AlphaFoldDB" id="A0A6J6GCD7"/>
<organism evidence="1">
    <name type="scientific">freshwater metagenome</name>
    <dbReference type="NCBI Taxonomy" id="449393"/>
    <lineage>
        <taxon>unclassified sequences</taxon>
        <taxon>metagenomes</taxon>
        <taxon>ecological metagenomes</taxon>
    </lineage>
</organism>
<evidence type="ECO:0000313" key="1">
    <source>
        <dbReference type="EMBL" id="CAB4598942.1"/>
    </source>
</evidence>
<gene>
    <name evidence="1" type="ORF">UFOPK1798_00884</name>
</gene>
<proteinExistence type="predicted"/>
<name>A0A6J6GCD7_9ZZZZ</name>
<dbReference type="EMBL" id="CAEZUH010000099">
    <property type="protein sequence ID" value="CAB4598942.1"/>
    <property type="molecule type" value="Genomic_DNA"/>
</dbReference>